<dbReference type="EMBL" id="FRCY01000005">
    <property type="protein sequence ID" value="SHN04359.1"/>
    <property type="molecule type" value="Genomic_DNA"/>
</dbReference>
<dbReference type="OrthoDB" id="9760715at2"/>
<keyword evidence="2" id="KW-1185">Reference proteome</keyword>
<gene>
    <name evidence="1" type="ORF">SAMN04488057_105407</name>
</gene>
<evidence type="ECO:0000313" key="2">
    <source>
        <dbReference type="Proteomes" id="UP000184513"/>
    </source>
</evidence>
<organism evidence="1 2">
    <name type="scientific">Cyclobacterium lianum</name>
    <dbReference type="NCBI Taxonomy" id="388280"/>
    <lineage>
        <taxon>Bacteria</taxon>
        <taxon>Pseudomonadati</taxon>
        <taxon>Bacteroidota</taxon>
        <taxon>Cytophagia</taxon>
        <taxon>Cytophagales</taxon>
        <taxon>Cyclobacteriaceae</taxon>
        <taxon>Cyclobacterium</taxon>
    </lineage>
</organism>
<proteinExistence type="predicted"/>
<dbReference type="STRING" id="388280.SAMN04488057_105407"/>
<dbReference type="RefSeq" id="WP_073094621.1">
    <property type="nucleotide sequence ID" value="NZ_FRCY01000005.1"/>
</dbReference>
<evidence type="ECO:0000313" key="1">
    <source>
        <dbReference type="EMBL" id="SHN04359.1"/>
    </source>
</evidence>
<name>A0A1M7NKE2_9BACT</name>
<protein>
    <submittedName>
        <fullName evidence="1">Uncharacterized protein</fullName>
    </submittedName>
</protein>
<dbReference type="AlphaFoldDB" id="A0A1M7NKE2"/>
<sequence>MFDQFYQQSRDRLKLAFLEEAIRKYPHLKDDFLAFFLTPSETPLEMTVSDPDDFILASADFVREDFESIDMEDPDWETYTALHGGYIPVYETRGHLKENLRYHSILCGLDGKVHFTKLKKP</sequence>
<accession>A0A1M7NKE2</accession>
<reference evidence="1 2" key="1">
    <citation type="submission" date="2016-11" db="EMBL/GenBank/DDBJ databases">
        <authorList>
            <person name="Jaros S."/>
            <person name="Januszkiewicz K."/>
            <person name="Wedrychowicz H."/>
        </authorList>
    </citation>
    <scope>NUCLEOTIDE SEQUENCE [LARGE SCALE GENOMIC DNA]</scope>
    <source>
        <strain evidence="1 2">CGMCC 1.6102</strain>
    </source>
</reference>
<dbReference type="Proteomes" id="UP000184513">
    <property type="component" value="Unassembled WGS sequence"/>
</dbReference>